<name>A0AA86TNP3_9EUKA</name>
<gene>
    <name evidence="2" type="ORF">HINF_LOCUS62817</name>
    <name evidence="1" type="ORF">HINF_LOCUS8957</name>
</gene>
<dbReference type="EMBL" id="CAXDID020000388">
    <property type="protein sequence ID" value="CAL6085727.1"/>
    <property type="molecule type" value="Genomic_DNA"/>
</dbReference>
<reference evidence="2 3" key="2">
    <citation type="submission" date="2024-07" db="EMBL/GenBank/DDBJ databases">
        <authorList>
            <person name="Akdeniz Z."/>
        </authorList>
    </citation>
    <scope>NUCLEOTIDE SEQUENCE [LARGE SCALE GENOMIC DNA]</scope>
</reference>
<comment type="caution">
    <text evidence="1">The sequence shown here is derived from an EMBL/GenBank/DDBJ whole genome shotgun (WGS) entry which is preliminary data.</text>
</comment>
<protein>
    <submittedName>
        <fullName evidence="2">Hypothetical_protein</fullName>
    </submittedName>
</protein>
<dbReference type="EMBL" id="CATOUU010000220">
    <property type="protein sequence ID" value="CAI9921312.1"/>
    <property type="molecule type" value="Genomic_DNA"/>
</dbReference>
<organism evidence="1">
    <name type="scientific">Hexamita inflata</name>
    <dbReference type="NCBI Taxonomy" id="28002"/>
    <lineage>
        <taxon>Eukaryota</taxon>
        <taxon>Metamonada</taxon>
        <taxon>Diplomonadida</taxon>
        <taxon>Hexamitidae</taxon>
        <taxon>Hexamitinae</taxon>
        <taxon>Hexamita</taxon>
    </lineage>
</organism>
<dbReference type="Proteomes" id="UP001642409">
    <property type="component" value="Unassembled WGS sequence"/>
</dbReference>
<reference evidence="1" key="1">
    <citation type="submission" date="2023-06" db="EMBL/GenBank/DDBJ databases">
        <authorList>
            <person name="Kurt Z."/>
        </authorList>
    </citation>
    <scope>NUCLEOTIDE SEQUENCE</scope>
</reference>
<evidence type="ECO:0000313" key="1">
    <source>
        <dbReference type="EMBL" id="CAI9921312.1"/>
    </source>
</evidence>
<dbReference type="AlphaFoldDB" id="A0AA86TNP3"/>
<keyword evidence="3" id="KW-1185">Reference proteome</keyword>
<proteinExistence type="predicted"/>
<evidence type="ECO:0000313" key="2">
    <source>
        <dbReference type="EMBL" id="CAL6085727.1"/>
    </source>
</evidence>
<evidence type="ECO:0000313" key="3">
    <source>
        <dbReference type="Proteomes" id="UP001642409"/>
    </source>
</evidence>
<accession>A0AA86TNP3</accession>
<sequence>MDINNQIVSEPQINQDALELDQTGFKIKDKLVDQILGIEFRKRVSDYRNTYERKQKTFVNANKMYEFVFKAELELILEPQFKRTISAFRLLSETIQNKLLETNNAVSGLVEIQNQMVQTYNYMYEEIELNNQ</sequence>